<reference evidence="2 3" key="1">
    <citation type="submission" date="2014-10" db="EMBL/GenBank/DDBJ databases">
        <title>Draft genome of the hookworm Ancylostoma caninum.</title>
        <authorList>
            <person name="Mitreva M."/>
        </authorList>
    </citation>
    <scope>NUCLEOTIDE SEQUENCE [LARGE SCALE GENOMIC DNA]</scope>
    <source>
        <strain evidence="2 3">Baltimore</strain>
    </source>
</reference>
<evidence type="ECO:0000313" key="3">
    <source>
        <dbReference type="Proteomes" id="UP000252519"/>
    </source>
</evidence>
<keyword evidence="3" id="KW-1185">Reference proteome</keyword>
<proteinExistence type="predicted"/>
<gene>
    <name evidence="2" type="ORF">ANCCAN_08663</name>
</gene>
<feature type="region of interest" description="Disordered" evidence="1">
    <location>
        <begin position="1"/>
        <end position="33"/>
    </location>
</feature>
<dbReference type="AlphaFoldDB" id="A0A368GLV5"/>
<evidence type="ECO:0000256" key="1">
    <source>
        <dbReference type="SAM" id="MobiDB-lite"/>
    </source>
</evidence>
<protein>
    <submittedName>
        <fullName evidence="2">Uncharacterized protein</fullName>
    </submittedName>
</protein>
<dbReference type="Proteomes" id="UP000252519">
    <property type="component" value="Unassembled WGS sequence"/>
</dbReference>
<evidence type="ECO:0000313" key="2">
    <source>
        <dbReference type="EMBL" id="RCN45362.1"/>
    </source>
</evidence>
<feature type="compositionally biased region" description="Low complexity" evidence="1">
    <location>
        <begin position="8"/>
        <end position="20"/>
    </location>
</feature>
<organism evidence="2 3">
    <name type="scientific">Ancylostoma caninum</name>
    <name type="common">Dog hookworm</name>
    <dbReference type="NCBI Taxonomy" id="29170"/>
    <lineage>
        <taxon>Eukaryota</taxon>
        <taxon>Metazoa</taxon>
        <taxon>Ecdysozoa</taxon>
        <taxon>Nematoda</taxon>
        <taxon>Chromadorea</taxon>
        <taxon>Rhabditida</taxon>
        <taxon>Rhabditina</taxon>
        <taxon>Rhabditomorpha</taxon>
        <taxon>Strongyloidea</taxon>
        <taxon>Ancylostomatidae</taxon>
        <taxon>Ancylostomatinae</taxon>
        <taxon>Ancylostoma</taxon>
    </lineage>
</organism>
<accession>A0A368GLV5</accession>
<sequence length="90" mass="10408">MFMTKFMLTRTPTPSTPLLSQVPRNSSSPSKCRRWRSVAGVPRLTDFWEDAVVDNIDEEYDRLVQHLRDSAKSAESLRVTKRRLLTRPSS</sequence>
<comment type="caution">
    <text evidence="2">The sequence shown here is derived from an EMBL/GenBank/DDBJ whole genome shotgun (WGS) entry which is preliminary data.</text>
</comment>
<name>A0A368GLV5_ANCCA</name>
<dbReference type="EMBL" id="JOJR01000104">
    <property type="protein sequence ID" value="RCN45362.1"/>
    <property type="molecule type" value="Genomic_DNA"/>
</dbReference>